<dbReference type="OrthoDB" id="9800808at2"/>
<sequence length="276" mass="30417">MAQTLLIEDLSVVGSVSLSIAMPVMAAFGIQSANLPSMLLSTHTGGFGTPESLAITTTFKKFRQHWQRAQVQFEHVLIGYLGKDRKIYQEIASFLKENRPNLVLLDPAFADQGQLYHGMSMTVVEDYLRLCKYAQVLLPNLTEACYLVGKSVPKVINEAFIKNLLSDLQAKTAVSCIAITGVTRSDKIGSAYLVNDQVHYVWAPKVSGTFFGTGDLFSSLVFGLLIKQEKFPVALKLANEWTSKAVKEASKHEQRDPRLGVATQSVLAKILTYEGK</sequence>
<evidence type="ECO:0000313" key="7">
    <source>
        <dbReference type="EMBL" id="KRN67283.1"/>
    </source>
</evidence>
<evidence type="ECO:0000259" key="6">
    <source>
        <dbReference type="Pfam" id="PF08543"/>
    </source>
</evidence>
<evidence type="ECO:0000256" key="3">
    <source>
        <dbReference type="ARBA" id="ARBA00022741"/>
    </source>
</evidence>
<dbReference type="EMBL" id="JQBR01000002">
    <property type="protein sequence ID" value="KRN67283.1"/>
    <property type="molecule type" value="Genomic_DNA"/>
</dbReference>
<dbReference type="AlphaFoldDB" id="A0A0R2IQ14"/>
<keyword evidence="3" id="KW-0547">Nucleotide-binding</keyword>
<dbReference type="EC" id="2.7.1.35" evidence="1"/>
<reference evidence="7 8" key="1">
    <citation type="journal article" date="2015" name="Genome Announc.">
        <title>Expanding the biotechnology potential of lactobacilli through comparative genomics of 213 strains and associated genera.</title>
        <authorList>
            <person name="Sun Z."/>
            <person name="Harris H.M."/>
            <person name="McCann A."/>
            <person name="Guo C."/>
            <person name="Argimon S."/>
            <person name="Zhang W."/>
            <person name="Yang X."/>
            <person name="Jeffery I.B."/>
            <person name="Cooney J.C."/>
            <person name="Kagawa T.F."/>
            <person name="Liu W."/>
            <person name="Song Y."/>
            <person name="Salvetti E."/>
            <person name="Wrobel A."/>
            <person name="Rasinkangas P."/>
            <person name="Parkhill J."/>
            <person name="Rea M.C."/>
            <person name="O'Sullivan O."/>
            <person name="Ritari J."/>
            <person name="Douillard F.P."/>
            <person name="Paul Ross R."/>
            <person name="Yang R."/>
            <person name="Briner A.E."/>
            <person name="Felis G.E."/>
            <person name="de Vos W.M."/>
            <person name="Barrangou R."/>
            <person name="Klaenhammer T.R."/>
            <person name="Caufield P.W."/>
            <person name="Cui Y."/>
            <person name="Zhang H."/>
            <person name="O'Toole P.W."/>
        </authorList>
    </citation>
    <scope>NUCLEOTIDE SEQUENCE [LARGE SCALE GENOMIC DNA]</scope>
    <source>
        <strain evidence="7 8">DSM 17757</strain>
    </source>
</reference>
<dbReference type="GO" id="GO:0009443">
    <property type="term" value="P:pyridoxal 5'-phosphate salvage"/>
    <property type="evidence" value="ECO:0007669"/>
    <property type="project" value="InterPro"/>
</dbReference>
<dbReference type="InterPro" id="IPR029056">
    <property type="entry name" value="Ribokinase-like"/>
</dbReference>
<dbReference type="GO" id="GO:0005829">
    <property type="term" value="C:cytosol"/>
    <property type="evidence" value="ECO:0007669"/>
    <property type="project" value="TreeGrafter"/>
</dbReference>
<dbReference type="PANTHER" id="PTHR10534:SF2">
    <property type="entry name" value="PYRIDOXAL KINASE"/>
    <property type="match status" value="1"/>
</dbReference>
<evidence type="ECO:0000256" key="4">
    <source>
        <dbReference type="ARBA" id="ARBA00022777"/>
    </source>
</evidence>
<keyword evidence="8" id="KW-1185">Reference proteome</keyword>
<dbReference type="SUPFAM" id="SSF53613">
    <property type="entry name" value="Ribokinase-like"/>
    <property type="match status" value="1"/>
</dbReference>
<dbReference type="GO" id="GO:0008478">
    <property type="term" value="F:pyridoxal kinase activity"/>
    <property type="evidence" value="ECO:0007669"/>
    <property type="project" value="UniProtKB-EC"/>
</dbReference>
<comment type="caution">
    <text evidence="7">The sequence shown here is derived from an EMBL/GenBank/DDBJ whole genome shotgun (WGS) entry which is preliminary data.</text>
</comment>
<evidence type="ECO:0000256" key="5">
    <source>
        <dbReference type="ARBA" id="ARBA00022840"/>
    </source>
</evidence>
<proteinExistence type="predicted"/>
<dbReference type="Gene3D" id="3.40.1190.20">
    <property type="match status" value="1"/>
</dbReference>
<name>A0A0R2IQ14_9LACO</name>
<protein>
    <recommendedName>
        <fullName evidence="1">pyridoxal kinase</fullName>
        <ecNumber evidence="1">2.7.1.35</ecNumber>
    </recommendedName>
</protein>
<dbReference type="InterPro" id="IPR013749">
    <property type="entry name" value="PM/HMP-P_kinase-1"/>
</dbReference>
<dbReference type="Pfam" id="PF08543">
    <property type="entry name" value="Phos_pyr_kin"/>
    <property type="match status" value="1"/>
</dbReference>
<organism evidence="7 8">
    <name type="scientific">Pediococcus cellicola</name>
    <dbReference type="NCBI Taxonomy" id="319652"/>
    <lineage>
        <taxon>Bacteria</taxon>
        <taxon>Bacillati</taxon>
        <taxon>Bacillota</taxon>
        <taxon>Bacilli</taxon>
        <taxon>Lactobacillales</taxon>
        <taxon>Lactobacillaceae</taxon>
        <taxon>Pediococcus</taxon>
    </lineage>
</organism>
<gene>
    <name evidence="7" type="ORF">IV80_GL000819</name>
</gene>
<dbReference type="Proteomes" id="UP000051568">
    <property type="component" value="Unassembled WGS sequence"/>
</dbReference>
<evidence type="ECO:0000313" key="8">
    <source>
        <dbReference type="Proteomes" id="UP000051568"/>
    </source>
</evidence>
<evidence type="ECO:0000256" key="2">
    <source>
        <dbReference type="ARBA" id="ARBA00022679"/>
    </source>
</evidence>
<feature type="domain" description="Pyridoxamine kinase/Phosphomethylpyrimidine kinase" evidence="6">
    <location>
        <begin position="70"/>
        <end position="252"/>
    </location>
</feature>
<evidence type="ECO:0000256" key="1">
    <source>
        <dbReference type="ARBA" id="ARBA00012104"/>
    </source>
</evidence>
<dbReference type="PANTHER" id="PTHR10534">
    <property type="entry name" value="PYRIDOXAL KINASE"/>
    <property type="match status" value="1"/>
</dbReference>
<dbReference type="GO" id="GO:0005524">
    <property type="term" value="F:ATP binding"/>
    <property type="evidence" value="ECO:0007669"/>
    <property type="project" value="UniProtKB-KW"/>
</dbReference>
<keyword evidence="5" id="KW-0067">ATP-binding</keyword>
<dbReference type="PATRIC" id="fig|319652.3.peg.828"/>
<accession>A0A0R2IQ14</accession>
<keyword evidence="4 7" id="KW-0418">Kinase</keyword>
<dbReference type="STRING" id="319652.IV80_GL000819"/>
<dbReference type="InterPro" id="IPR004625">
    <property type="entry name" value="PyrdxlKinase"/>
</dbReference>
<keyword evidence="2" id="KW-0808">Transferase</keyword>
<dbReference type="RefSeq" id="WP_057749080.1">
    <property type="nucleotide sequence ID" value="NZ_BJVH01000003.1"/>
</dbReference>